<feature type="transmembrane region" description="Helical" evidence="10">
    <location>
        <begin position="293"/>
        <end position="312"/>
    </location>
</feature>
<evidence type="ECO:0000256" key="4">
    <source>
        <dbReference type="ARBA" id="ARBA00022448"/>
    </source>
</evidence>
<evidence type="ECO:0000256" key="2">
    <source>
        <dbReference type="ARBA" id="ARBA00006148"/>
    </source>
</evidence>
<dbReference type="InterPro" id="IPR001991">
    <property type="entry name" value="Na-dicarboxylate_symporter"/>
</dbReference>
<keyword evidence="7 10" id="KW-1133">Transmembrane helix</keyword>
<evidence type="ECO:0000256" key="5">
    <source>
        <dbReference type="ARBA" id="ARBA00022692"/>
    </source>
</evidence>
<feature type="transmembrane region" description="Helical" evidence="10">
    <location>
        <begin position="332"/>
        <end position="355"/>
    </location>
</feature>
<comment type="subcellular location">
    <subcellularLocation>
        <location evidence="1">Membrane</location>
        <topology evidence="1">Multi-pass membrane protein</topology>
    </subcellularLocation>
</comment>
<dbReference type="PANTHER" id="PTHR42865:SF5">
    <property type="entry name" value="L-CYSTINE TRANSPORTER TCYP"/>
    <property type="match status" value="1"/>
</dbReference>
<evidence type="ECO:0000256" key="9">
    <source>
        <dbReference type="ARBA" id="ARBA00031293"/>
    </source>
</evidence>
<name>A0ABV0EYK6_9ENTE</name>
<evidence type="ECO:0000256" key="1">
    <source>
        <dbReference type="ARBA" id="ARBA00004141"/>
    </source>
</evidence>
<proteinExistence type="inferred from homology"/>
<reference evidence="11 12" key="2">
    <citation type="submission" date="2024-02" db="EMBL/GenBank/DDBJ databases">
        <title>The Genome Sequence of Enterococcus sp. DIV0159.</title>
        <authorList>
            <person name="Earl A."/>
            <person name="Manson A."/>
            <person name="Gilmore M."/>
            <person name="Sanders J."/>
            <person name="Shea T."/>
            <person name="Howe W."/>
            <person name="Livny J."/>
            <person name="Cuomo C."/>
            <person name="Neafsey D."/>
            <person name="Birren B."/>
        </authorList>
    </citation>
    <scope>NUCLEOTIDE SEQUENCE [LARGE SCALE GENOMIC DNA]</scope>
    <source>
        <strain evidence="11 12">665A</strain>
    </source>
</reference>
<dbReference type="RefSeq" id="WP_207704840.1">
    <property type="nucleotide sequence ID" value="NZ_JAFREL020000005.1"/>
</dbReference>
<feature type="transmembrane region" description="Helical" evidence="10">
    <location>
        <begin position="181"/>
        <end position="199"/>
    </location>
</feature>
<evidence type="ECO:0000313" key="11">
    <source>
        <dbReference type="EMBL" id="MEO1772704.1"/>
    </source>
</evidence>
<evidence type="ECO:0000256" key="10">
    <source>
        <dbReference type="SAM" id="Phobius"/>
    </source>
</evidence>
<evidence type="ECO:0000256" key="7">
    <source>
        <dbReference type="ARBA" id="ARBA00022989"/>
    </source>
</evidence>
<feature type="transmembrane region" description="Helical" evidence="10">
    <location>
        <begin position="61"/>
        <end position="88"/>
    </location>
</feature>
<dbReference type="InterPro" id="IPR036458">
    <property type="entry name" value="Na:dicarbo_symporter_sf"/>
</dbReference>
<dbReference type="Gene3D" id="1.10.3860.10">
    <property type="entry name" value="Sodium:dicarboxylate symporter"/>
    <property type="match status" value="1"/>
</dbReference>
<feature type="transmembrane region" description="Helical" evidence="10">
    <location>
        <begin position="6"/>
        <end position="22"/>
    </location>
</feature>
<organism evidence="11 12">
    <name type="scientific">Candidatus Enterococcus ferrettii</name>
    <dbReference type="NCBI Taxonomy" id="2815324"/>
    <lineage>
        <taxon>Bacteria</taxon>
        <taxon>Bacillati</taxon>
        <taxon>Bacillota</taxon>
        <taxon>Bacilli</taxon>
        <taxon>Lactobacillales</taxon>
        <taxon>Enterococcaceae</taxon>
        <taxon>Enterococcus</taxon>
    </lineage>
</organism>
<keyword evidence="12" id="KW-1185">Reference proteome</keyword>
<feature type="transmembrane region" description="Helical" evidence="10">
    <location>
        <begin position="219"/>
        <end position="238"/>
    </location>
</feature>
<sequence>MLIALSFIVMLAAIYGLIYLKRKKVPFSKRVVFALVLGIILGFVFNQLFSSAEGAVFSDWIGMFGSIYVKLLQMIAMPLILVCVILAFTKIEIKTNVLKIGVTIVGTLIVTAGIAGIVGIATGYFANIDGSTFNISQSALSAANDIEKNYVAGGEHTLSLPQKIVAIFPSNPFFDLTGQRASATLGVVIFALFIGVAYLRIKDKKPKEADLFRRGMDSIYEIVMSVVRLFLSFAPYAVLTIMTTTVVNNDLSAVWKLAQFFVACYVAMLIQFIIQLGIMAACGMSPIRYLKKALPVLSFAFITSSSAGSMPMNLEMQEELGIPKGISSLSASFATSMGMNGCAGLYPGIIIAIVAVTQGINPLSPSFLFYAAFMIAMTSFGIAGTGGGGTVATIISLSALGLPVGLAGVFIAIEPLVDMGRTAVNLNGGVVASMVTCKVNGVDLKQTKENKETVLTTK</sequence>
<comment type="similarity">
    <text evidence="2">Belongs to the dicarboxylate/amino acid:cation symporter (DAACS) (TC 2.A.23) family.</text>
</comment>
<evidence type="ECO:0000313" key="12">
    <source>
        <dbReference type="Proteomes" id="UP000664357"/>
    </source>
</evidence>
<gene>
    <name evidence="11" type="ORF">JZO67_004686</name>
</gene>
<keyword evidence="6" id="KW-0029">Amino-acid transport</keyword>
<keyword evidence="5 10" id="KW-0812">Transmembrane</keyword>
<dbReference type="PRINTS" id="PR00173">
    <property type="entry name" value="EDTRNSPORT"/>
</dbReference>
<protein>
    <recommendedName>
        <fullName evidence="3">L-cystine uptake protein TcyP</fullName>
    </recommendedName>
    <alternativeName>
        <fullName evidence="9">Transporter of cystine TcyP</fullName>
    </alternativeName>
</protein>
<dbReference type="Pfam" id="PF00375">
    <property type="entry name" value="SDF"/>
    <property type="match status" value="1"/>
</dbReference>
<evidence type="ECO:0000256" key="8">
    <source>
        <dbReference type="ARBA" id="ARBA00023136"/>
    </source>
</evidence>
<reference evidence="11 12" key="1">
    <citation type="submission" date="2021-03" db="EMBL/GenBank/DDBJ databases">
        <authorList>
            <person name="Gilmore M.S."/>
            <person name="Schwartzman J."/>
            <person name="Van Tyne D."/>
            <person name="Martin M."/>
            <person name="Earl A.M."/>
            <person name="Manson A.L."/>
            <person name="Straub T."/>
            <person name="Salamzade R."/>
            <person name="Saavedra J."/>
            <person name="Lebreton F."/>
            <person name="Prichula J."/>
            <person name="Schaufler K."/>
            <person name="Gaca A."/>
            <person name="Sgardioli B."/>
            <person name="Wagenaar J."/>
            <person name="Strong T."/>
        </authorList>
    </citation>
    <scope>NUCLEOTIDE SEQUENCE [LARGE SCALE GENOMIC DNA]</scope>
    <source>
        <strain evidence="11 12">665A</strain>
    </source>
</reference>
<feature type="transmembrane region" description="Helical" evidence="10">
    <location>
        <begin position="100"/>
        <end position="126"/>
    </location>
</feature>
<dbReference type="PANTHER" id="PTHR42865">
    <property type="entry name" value="PROTON/GLUTAMATE-ASPARTATE SYMPORTER"/>
    <property type="match status" value="1"/>
</dbReference>
<feature type="transmembrane region" description="Helical" evidence="10">
    <location>
        <begin position="258"/>
        <end position="281"/>
    </location>
</feature>
<dbReference type="EMBL" id="JAFREL020000005">
    <property type="protein sequence ID" value="MEO1772704.1"/>
    <property type="molecule type" value="Genomic_DNA"/>
</dbReference>
<feature type="transmembrane region" description="Helical" evidence="10">
    <location>
        <begin position="367"/>
        <end position="385"/>
    </location>
</feature>
<evidence type="ECO:0000256" key="6">
    <source>
        <dbReference type="ARBA" id="ARBA00022970"/>
    </source>
</evidence>
<keyword evidence="8 10" id="KW-0472">Membrane</keyword>
<evidence type="ECO:0000256" key="3">
    <source>
        <dbReference type="ARBA" id="ARBA00022031"/>
    </source>
</evidence>
<accession>A0ABV0EYK6</accession>
<dbReference type="Proteomes" id="UP000664357">
    <property type="component" value="Unassembled WGS sequence"/>
</dbReference>
<feature type="transmembrane region" description="Helical" evidence="10">
    <location>
        <begin position="31"/>
        <end position="49"/>
    </location>
</feature>
<dbReference type="SUPFAM" id="SSF118215">
    <property type="entry name" value="Proton glutamate symport protein"/>
    <property type="match status" value="1"/>
</dbReference>
<feature type="transmembrane region" description="Helical" evidence="10">
    <location>
        <begin position="391"/>
        <end position="413"/>
    </location>
</feature>
<keyword evidence="4" id="KW-0813">Transport</keyword>
<comment type="caution">
    <text evidence="11">The sequence shown here is derived from an EMBL/GenBank/DDBJ whole genome shotgun (WGS) entry which is preliminary data.</text>
</comment>